<dbReference type="Pfam" id="PF00400">
    <property type="entry name" value="WD40"/>
    <property type="match status" value="12"/>
</dbReference>
<feature type="compositionally biased region" description="Low complexity" evidence="4">
    <location>
        <begin position="225"/>
        <end position="235"/>
    </location>
</feature>
<feature type="domain" description="Novel STAND NTPase 1" evidence="5">
    <location>
        <begin position="246"/>
        <end position="660"/>
    </location>
</feature>
<dbReference type="EMBL" id="BMQJ01000008">
    <property type="protein sequence ID" value="GGQ02186.1"/>
    <property type="molecule type" value="Genomic_DNA"/>
</dbReference>
<dbReference type="PANTHER" id="PTHR19848">
    <property type="entry name" value="WD40 REPEAT PROTEIN"/>
    <property type="match status" value="1"/>
</dbReference>
<proteinExistence type="predicted"/>
<keyword evidence="1 3" id="KW-0853">WD repeat</keyword>
<keyword evidence="2" id="KW-0677">Repeat</keyword>
<reference evidence="7" key="1">
    <citation type="journal article" date="2019" name="Int. J. Syst. Evol. Microbiol.">
        <title>The Global Catalogue of Microorganisms (GCM) 10K type strain sequencing project: providing services to taxonomists for standard genome sequencing and annotation.</title>
        <authorList>
            <consortium name="The Broad Institute Genomics Platform"/>
            <consortium name="The Broad Institute Genome Sequencing Center for Infectious Disease"/>
            <person name="Wu L."/>
            <person name="Ma J."/>
        </authorList>
    </citation>
    <scope>NUCLEOTIDE SEQUENCE [LARGE SCALE GENOMIC DNA]</scope>
    <source>
        <strain evidence="7">JCM 3115</strain>
    </source>
</reference>
<protein>
    <recommendedName>
        <fullName evidence="5">Novel STAND NTPase 1 domain-containing protein</fullName>
    </recommendedName>
</protein>
<dbReference type="Gene3D" id="2.130.10.10">
    <property type="entry name" value="YVTN repeat-like/Quinoprotein amine dehydrogenase"/>
    <property type="match status" value="4"/>
</dbReference>
<evidence type="ECO:0000256" key="3">
    <source>
        <dbReference type="PROSITE-ProRule" id="PRU00221"/>
    </source>
</evidence>
<feature type="repeat" description="WD" evidence="3">
    <location>
        <begin position="993"/>
        <end position="1034"/>
    </location>
</feature>
<dbReference type="PROSITE" id="PS50294">
    <property type="entry name" value="WD_REPEATS_REGION"/>
    <property type="match status" value="9"/>
</dbReference>
<feature type="repeat" description="WD" evidence="3">
    <location>
        <begin position="1271"/>
        <end position="1305"/>
    </location>
</feature>
<dbReference type="InterPro" id="IPR027417">
    <property type="entry name" value="P-loop_NTPase"/>
</dbReference>
<feature type="repeat" description="WD" evidence="3">
    <location>
        <begin position="1126"/>
        <end position="1158"/>
    </location>
</feature>
<dbReference type="PROSITE" id="PS00678">
    <property type="entry name" value="WD_REPEATS_1"/>
    <property type="match status" value="7"/>
</dbReference>
<feature type="repeat" description="WD" evidence="3">
    <location>
        <begin position="1350"/>
        <end position="1391"/>
    </location>
</feature>
<keyword evidence="7" id="KW-1185">Reference proteome</keyword>
<evidence type="ECO:0000256" key="4">
    <source>
        <dbReference type="SAM" id="MobiDB-lite"/>
    </source>
</evidence>
<dbReference type="InterPro" id="IPR019775">
    <property type="entry name" value="WD40_repeat_CS"/>
</dbReference>
<dbReference type="InterPro" id="IPR036322">
    <property type="entry name" value="WD40_repeat_dom_sf"/>
</dbReference>
<dbReference type="SUPFAM" id="SSF52540">
    <property type="entry name" value="P-loop containing nucleoside triphosphate hydrolases"/>
    <property type="match status" value="1"/>
</dbReference>
<evidence type="ECO:0000259" key="5">
    <source>
        <dbReference type="Pfam" id="PF20703"/>
    </source>
</evidence>
<feature type="repeat" description="WD" evidence="3">
    <location>
        <begin position="867"/>
        <end position="908"/>
    </location>
</feature>
<feature type="region of interest" description="Disordered" evidence="4">
    <location>
        <begin position="222"/>
        <end position="241"/>
    </location>
</feature>
<dbReference type="PANTHER" id="PTHR19848:SF8">
    <property type="entry name" value="F-BOX AND WD REPEAT DOMAIN CONTAINING 7"/>
    <property type="match status" value="1"/>
</dbReference>
<feature type="repeat" description="WD" evidence="3">
    <location>
        <begin position="1169"/>
        <end position="1211"/>
    </location>
</feature>
<dbReference type="Proteomes" id="UP000611554">
    <property type="component" value="Unassembled WGS sequence"/>
</dbReference>
<dbReference type="CDD" id="cd00200">
    <property type="entry name" value="WD40"/>
    <property type="match status" value="2"/>
</dbReference>
<dbReference type="InterPro" id="IPR049052">
    <property type="entry name" value="nSTAND1"/>
</dbReference>
<name>A0ABQ2R0B4_9ACTN</name>
<dbReference type="SMART" id="SM00320">
    <property type="entry name" value="WD40"/>
    <property type="match status" value="14"/>
</dbReference>
<feature type="repeat" description="WD" evidence="3">
    <location>
        <begin position="1227"/>
        <end position="1251"/>
    </location>
</feature>
<dbReference type="PRINTS" id="PR00320">
    <property type="entry name" value="GPROTEINBRPT"/>
</dbReference>
<comment type="caution">
    <text evidence="6">The sequence shown here is derived from an EMBL/GenBank/DDBJ whole genome shotgun (WGS) entry which is preliminary data.</text>
</comment>
<feature type="repeat" description="WD" evidence="3">
    <location>
        <begin position="835"/>
        <end position="858"/>
    </location>
</feature>
<sequence>MADGSGEDSAEATRERVSLALTRQMASGALRATPPTLLAVLSASALLPLALTEPSMTGAATLGIAAGVGTNVLSGVISDAVAALRRRAGPPTPAQAENELAERIERALTGDQARATLLRREIAALMREIDMAGIALEVAIKSGDRATRTQITRAFAELSEEFEEFSDLLTGIGDAAADIQRTLRRQDAEHRSDRERLREQSAQLMRVLEDLAILRQSGVRRHHGTAAGAGEPGAPQDSPVWESGSPYRGLWPFEVDHARIFYGREQETIRLVGALAERLNRPGPLIVTGASGAGKSSLLRAGLMPALARGLLAVPGAERWPRLLITATADPLGELAAALASLAGSLDPVTIRRSLADDPTRAALVVRQVLLAVGDTGGSRLVIVVDQFEEVFTLVTDRRIRDAFVTTLVAAATEPAGAAGQPGALVVMAVRGDFIDRCADTAALAPAMREGPFVLGPMTRAELRRAVVGPAEAAGLTLEAGLTESILDDVATPAVRGEAAESAGYGAGVLPLLSQALLATWENREGTRLTTRAYGEGGGVAKAVQTSAEAAYATLSTEAERATARTMFRQMAVVRGGRVTRRPVALTALDEAGGAARVLSAFADRRLVVLNEGTAEIAHDVLLTVWPRLREWLADDHASHVVHTQLTEDAAEWAAGGEDASFLYRGTRLAAVQQERARWESDPDRYPALTPEARRFVAAGTRAVTRSARVRRVVTAGLALLLVAALAGAGLAVSAAGTARMERDRADAQRGVDLSRRLSLQSVTIADTDPGAALMLAATAWDTAHTPEAGHAMINALARRGRGTLTTADDRISPAPAGVPENPISGYLDVMFSDVAFAPDGKILATAGGDGVVRLWDVAARRQVGWFSTGDHRVESVRFNPDGTRIATVDQQGMLRIWDSSTKVQLRAFDTGDWSIRRLAWSPDGITVATTGGAALLWDTHKGHRAGRLTSGGRTQVTFVAFDPAGKLAVTGEGDGTVRLWDAVTRKPFGRPLKGHTRWITGATFIPNGRILITSSQDRTVRMWDVERGTPLGRPIKVTGDGVSALALSGDGQTIATGTALDGVIQLWDLTSQRRIGPTLTGHGSSLAGVAGLAFGGDGSTLVSAGGDGSVRLWTTAGFRQVGPMLLGHKGSVETVAFSPDGRVLATAGGDKDIRLWDPATHRPEDPPLTGHTDGVQQVAFGPGGRTLVSIADYEADLWVWDVKARRRIGAPLVGHEASFNGGARGVAISRDGRWAATAGVDGTARLWDISRHTALGGPLRGHRSSGIEGVRGVAFSPDGATLATAGDDHTIRLWDVRTQRGLGTPLFGHTAAVHRVAFSPDGRHLLSGGADGTVRLWDVRAHRQAGRPFTGHTGTVRDVAFSPDGRVIATGGDDGTVRLWDLATRQQIGAAAHPDDGGVYAVAFSPNGRTLATGAANGVVWLWDVAIPSDLFRAACSAAGRSLTPQEWRQYLPGEPYRPVCGGR</sequence>
<evidence type="ECO:0000313" key="6">
    <source>
        <dbReference type="EMBL" id="GGQ02186.1"/>
    </source>
</evidence>
<dbReference type="PROSITE" id="PS50082">
    <property type="entry name" value="WD_REPEATS_2"/>
    <property type="match status" value="12"/>
</dbReference>
<evidence type="ECO:0000313" key="7">
    <source>
        <dbReference type="Proteomes" id="UP000611554"/>
    </source>
</evidence>
<dbReference type="Pfam" id="PF20703">
    <property type="entry name" value="nSTAND1"/>
    <property type="match status" value="1"/>
</dbReference>
<dbReference type="RefSeq" id="WP_189247565.1">
    <property type="nucleotide sequence ID" value="NZ_BMQJ01000008.1"/>
</dbReference>
<gene>
    <name evidence="6" type="ORF">GCM10010140_35290</name>
</gene>
<dbReference type="InterPro" id="IPR020472">
    <property type="entry name" value="WD40_PAC1"/>
</dbReference>
<organism evidence="6 7">
    <name type="scientific">Streptosporangium pseudovulgare</name>
    <dbReference type="NCBI Taxonomy" id="35765"/>
    <lineage>
        <taxon>Bacteria</taxon>
        <taxon>Bacillati</taxon>
        <taxon>Actinomycetota</taxon>
        <taxon>Actinomycetes</taxon>
        <taxon>Streptosporangiales</taxon>
        <taxon>Streptosporangiaceae</taxon>
        <taxon>Streptosporangium</taxon>
    </lineage>
</organism>
<feature type="repeat" description="WD" evidence="3">
    <location>
        <begin position="1307"/>
        <end position="1348"/>
    </location>
</feature>
<accession>A0ABQ2R0B4</accession>
<dbReference type="SUPFAM" id="SSF50978">
    <property type="entry name" value="WD40 repeat-like"/>
    <property type="match status" value="2"/>
</dbReference>
<evidence type="ECO:0000256" key="2">
    <source>
        <dbReference type="ARBA" id="ARBA00022737"/>
    </source>
</evidence>
<feature type="repeat" description="WD" evidence="3">
    <location>
        <begin position="1393"/>
        <end position="1426"/>
    </location>
</feature>
<dbReference type="InterPro" id="IPR015943">
    <property type="entry name" value="WD40/YVTN_repeat-like_dom_sf"/>
</dbReference>
<dbReference type="InterPro" id="IPR001680">
    <property type="entry name" value="WD40_rpt"/>
</dbReference>
<feature type="repeat" description="WD" evidence="3">
    <location>
        <begin position="1090"/>
        <end position="1114"/>
    </location>
</feature>
<evidence type="ECO:0000256" key="1">
    <source>
        <dbReference type="ARBA" id="ARBA00022574"/>
    </source>
</evidence>
<feature type="repeat" description="WD" evidence="3">
    <location>
        <begin position="950"/>
        <end position="982"/>
    </location>
</feature>